<dbReference type="InterPro" id="IPR005645">
    <property type="entry name" value="FSH-like_dom"/>
</dbReference>
<sequence length="277" mass="30271">MRILCLHGVGSSGDILRAQLTPLSRALDPSIELSFTDGPFPCPRGPGIPENQEGPFFSHTPSYEPDGMAVAVQHLRETLDDMGPFDGVFAFSQGAAVLIPYLHEQQSKGEPLGIGFAIICSSAMPCASDASLGQEVVQELVEQHIDVTDAGAVQDKSISLDARNFVDTLQKTIVPAWKHYSLMPRFDVGIYEEDDSRAPRAMAPVIIDEKIELPTVHIRGKKDADYMWNMSKVAQEAFEPDLLKVIEHESGHAPPTKDAPVKATVRAMDWAVKRAVL</sequence>
<keyword evidence="1" id="KW-0378">Hydrolase</keyword>
<organism evidence="3 4">
    <name type="scientific">Cercospora zeae-maydis SCOH1-5</name>
    <dbReference type="NCBI Taxonomy" id="717836"/>
    <lineage>
        <taxon>Eukaryota</taxon>
        <taxon>Fungi</taxon>
        <taxon>Dikarya</taxon>
        <taxon>Ascomycota</taxon>
        <taxon>Pezizomycotina</taxon>
        <taxon>Dothideomycetes</taxon>
        <taxon>Dothideomycetidae</taxon>
        <taxon>Mycosphaerellales</taxon>
        <taxon>Mycosphaerellaceae</taxon>
        <taxon>Cercospora</taxon>
    </lineage>
</organism>
<dbReference type="EMBL" id="ML992666">
    <property type="protein sequence ID" value="KAF2215411.1"/>
    <property type="molecule type" value="Genomic_DNA"/>
</dbReference>
<dbReference type="InterPro" id="IPR050593">
    <property type="entry name" value="LovG"/>
</dbReference>
<dbReference type="Pfam" id="PF03959">
    <property type="entry name" value="FSH1"/>
    <property type="match status" value="1"/>
</dbReference>
<dbReference type="GO" id="GO:0016787">
    <property type="term" value="F:hydrolase activity"/>
    <property type="evidence" value="ECO:0007669"/>
    <property type="project" value="UniProtKB-KW"/>
</dbReference>
<dbReference type="GO" id="GO:0005634">
    <property type="term" value="C:nucleus"/>
    <property type="evidence" value="ECO:0007669"/>
    <property type="project" value="TreeGrafter"/>
</dbReference>
<evidence type="ECO:0000259" key="2">
    <source>
        <dbReference type="Pfam" id="PF03959"/>
    </source>
</evidence>
<proteinExistence type="predicted"/>
<dbReference type="InterPro" id="IPR029058">
    <property type="entry name" value="AB_hydrolase_fold"/>
</dbReference>
<dbReference type="SUPFAM" id="SSF53474">
    <property type="entry name" value="alpha/beta-Hydrolases"/>
    <property type="match status" value="1"/>
</dbReference>
<dbReference type="Proteomes" id="UP000799539">
    <property type="component" value="Unassembled WGS sequence"/>
</dbReference>
<evidence type="ECO:0000313" key="3">
    <source>
        <dbReference type="EMBL" id="KAF2215411.1"/>
    </source>
</evidence>
<dbReference type="GO" id="GO:0005737">
    <property type="term" value="C:cytoplasm"/>
    <property type="evidence" value="ECO:0007669"/>
    <property type="project" value="TreeGrafter"/>
</dbReference>
<gene>
    <name evidence="3" type="ORF">CERZMDRAFT_94821</name>
</gene>
<accession>A0A6A6FPR7</accession>
<protein>
    <recommendedName>
        <fullName evidence="2">Serine hydrolase domain-containing protein</fullName>
    </recommendedName>
</protein>
<dbReference type="OrthoDB" id="2094269at2759"/>
<evidence type="ECO:0000256" key="1">
    <source>
        <dbReference type="ARBA" id="ARBA00022801"/>
    </source>
</evidence>
<dbReference type="PANTHER" id="PTHR48070">
    <property type="entry name" value="ESTERASE OVCA2"/>
    <property type="match status" value="1"/>
</dbReference>
<name>A0A6A6FPR7_9PEZI</name>
<dbReference type="AlphaFoldDB" id="A0A6A6FPR7"/>
<dbReference type="GO" id="GO:0019748">
    <property type="term" value="P:secondary metabolic process"/>
    <property type="evidence" value="ECO:0007669"/>
    <property type="project" value="TreeGrafter"/>
</dbReference>
<dbReference type="PANTHER" id="PTHR48070:SF4">
    <property type="entry name" value="ESTERASE ALNB"/>
    <property type="match status" value="1"/>
</dbReference>
<keyword evidence="4" id="KW-1185">Reference proteome</keyword>
<evidence type="ECO:0000313" key="4">
    <source>
        <dbReference type="Proteomes" id="UP000799539"/>
    </source>
</evidence>
<feature type="domain" description="Serine hydrolase" evidence="2">
    <location>
        <begin position="1"/>
        <end position="259"/>
    </location>
</feature>
<dbReference type="Gene3D" id="3.40.50.1820">
    <property type="entry name" value="alpha/beta hydrolase"/>
    <property type="match status" value="1"/>
</dbReference>
<reference evidence="3" key="1">
    <citation type="journal article" date="2020" name="Stud. Mycol.">
        <title>101 Dothideomycetes genomes: a test case for predicting lifestyles and emergence of pathogens.</title>
        <authorList>
            <person name="Haridas S."/>
            <person name="Albert R."/>
            <person name="Binder M."/>
            <person name="Bloem J."/>
            <person name="Labutti K."/>
            <person name="Salamov A."/>
            <person name="Andreopoulos B."/>
            <person name="Baker S."/>
            <person name="Barry K."/>
            <person name="Bills G."/>
            <person name="Bluhm B."/>
            <person name="Cannon C."/>
            <person name="Castanera R."/>
            <person name="Culley D."/>
            <person name="Daum C."/>
            <person name="Ezra D."/>
            <person name="Gonzalez J."/>
            <person name="Henrissat B."/>
            <person name="Kuo A."/>
            <person name="Liang C."/>
            <person name="Lipzen A."/>
            <person name="Lutzoni F."/>
            <person name="Magnuson J."/>
            <person name="Mondo S."/>
            <person name="Nolan M."/>
            <person name="Ohm R."/>
            <person name="Pangilinan J."/>
            <person name="Park H.-J."/>
            <person name="Ramirez L."/>
            <person name="Alfaro M."/>
            <person name="Sun H."/>
            <person name="Tritt A."/>
            <person name="Yoshinaga Y."/>
            <person name="Zwiers L.-H."/>
            <person name="Turgeon B."/>
            <person name="Goodwin S."/>
            <person name="Spatafora J."/>
            <person name="Crous P."/>
            <person name="Grigoriev I."/>
        </authorList>
    </citation>
    <scope>NUCLEOTIDE SEQUENCE</scope>
    <source>
        <strain evidence="3">SCOH1-5</strain>
    </source>
</reference>